<dbReference type="EMBL" id="CP000891">
    <property type="protein sequence ID" value="ABX47795.1"/>
    <property type="molecule type" value="Genomic_DNA"/>
</dbReference>
<sequence precursor="true">MNFIIHLLTLFFVFFSSHSSAKNEEQSSYPIEFSDFYIKQTGKVRLVVAGEIKDIEVVGTFNYDGINVSADDVNQKTIRNYLVNYINDKEVDIVIRELIDGINANPGCENIISDCVPNVLPNEVSYSFDFDNNTLKIFAGTSLITKQNNKEYLPSLRSGNGLVNNSTLYTQFSNEASTSFNFSNKTTIGLPVGFVELDTQARNAGDNFDVYSAVFDTEFGDKRIVFGYLNNTGRSFNTTDILNNNADYSAFNLQFGSSQNLLKGGAKGSQQLSFIAPQDGQIELYLGNRLLLSKSVSSGRQSISYSELPQGAYTVNLKLISAGTVLIDDMIQVVNNNNFILASGDVDYAFNAGVFDTKKFRHTTHDYFNDVHTTENDFKRGYLQAKSSWRLAEPVILYSGITTNVDEHYSQIGARYIYEDLFSADYFLGYFSTGDIYQSANIKFGRLSLSAKAFDLDYNTRNFTLSNQLYGTNPYKNFSISYSKPFFGGNGYLNYNNYSSKNYYGINNDNSIVIEKPIDYIYNINALNNVLNNALNNGSYSTISNENYNIGWSTNIYSGTLTLNSNYNSNSAYDEVKFGIYWSQRFGKSVAGGLSVMTNNKGSSQYNNSLSLNASNDNWYANHTVMASLLNDDNDDNFESSLSGTYYWQNDKATVNAYNYVNSKGLLISSGTLQSTQVVSADSISLTKSNGNAFASINLESDIPISKIRYNLYSDKYSKSGYISGSENTILDINPYDQVLFSLDDVNNVEILSPTESKFVYPGTVISIDNVIKSLDSQVFIVSDILGKPVSQIRCSGNGCRGVEPLSNDGVFRVKFQKGSTFTLTSERRQCVFDKDEPKKYINAVCLQGLYHADDNEITQADETEGTLGDIEGFAYIGYTLNMNTVDALEKVGLPFKSIFVGKTQYIYVRHSNSYSSVQLDVLESIGAKLIPNNIDIQTLFTGYFYHE</sequence>
<dbReference type="RefSeq" id="WP_006083163.1">
    <property type="nucleotide sequence ID" value="NC_009997.1"/>
</dbReference>
<keyword evidence="1" id="KW-0732">Signal</keyword>
<name>A9L066_SHEB9</name>
<dbReference type="Proteomes" id="UP000000770">
    <property type="component" value="Chromosome"/>
</dbReference>
<feature type="signal peptide" evidence="1">
    <location>
        <begin position="1"/>
        <end position="21"/>
    </location>
</feature>
<organism evidence="3 4">
    <name type="scientific">Shewanella baltica (strain OS195)</name>
    <dbReference type="NCBI Taxonomy" id="399599"/>
    <lineage>
        <taxon>Bacteria</taxon>
        <taxon>Pseudomonadati</taxon>
        <taxon>Pseudomonadota</taxon>
        <taxon>Gammaproteobacteria</taxon>
        <taxon>Alteromonadales</taxon>
        <taxon>Shewanellaceae</taxon>
        <taxon>Shewanella</taxon>
    </lineage>
</organism>
<dbReference type="GeneID" id="11770939"/>
<evidence type="ECO:0000256" key="1">
    <source>
        <dbReference type="SAM" id="SignalP"/>
    </source>
</evidence>
<gene>
    <name evidence="3" type="ordered locus">Sbal195_0617</name>
</gene>
<reference evidence="3 4" key="1">
    <citation type="submission" date="2007-11" db="EMBL/GenBank/DDBJ databases">
        <title>Complete sequence of chromosome of Shewanella baltica OS195.</title>
        <authorList>
            <consortium name="US DOE Joint Genome Institute"/>
            <person name="Copeland A."/>
            <person name="Lucas S."/>
            <person name="Lapidus A."/>
            <person name="Barry K."/>
            <person name="Glavina del Rio T."/>
            <person name="Dalin E."/>
            <person name="Tice H."/>
            <person name="Pitluck S."/>
            <person name="Chain P."/>
            <person name="Malfatti S."/>
            <person name="Shin M."/>
            <person name="Vergez L."/>
            <person name="Schmutz J."/>
            <person name="Larimer F."/>
            <person name="Land M."/>
            <person name="Hauser L."/>
            <person name="Kyrpides N."/>
            <person name="Kim E."/>
            <person name="Brettar I."/>
            <person name="Rodrigues J."/>
            <person name="Konstantinidis K."/>
            <person name="Klappenbach J."/>
            <person name="Hofle M."/>
            <person name="Tiedje J."/>
            <person name="Richardson P."/>
        </authorList>
    </citation>
    <scope>NUCLEOTIDE SEQUENCE [LARGE SCALE GENOMIC DNA]</scope>
    <source>
        <strain evidence="3 4">OS195</strain>
    </source>
</reference>
<dbReference type="Pfam" id="PF16967">
    <property type="entry name" value="TcfC"/>
    <property type="match status" value="1"/>
</dbReference>
<evidence type="ECO:0000313" key="4">
    <source>
        <dbReference type="Proteomes" id="UP000000770"/>
    </source>
</evidence>
<proteinExistence type="predicted"/>
<evidence type="ECO:0000313" key="3">
    <source>
        <dbReference type="EMBL" id="ABX47795.1"/>
    </source>
</evidence>
<dbReference type="HOGENOM" id="CLU_014326_0_0_6"/>
<feature type="chain" id="PRO_5002737558" evidence="1">
    <location>
        <begin position="22"/>
        <end position="948"/>
    </location>
</feature>
<protein>
    <submittedName>
        <fullName evidence="3">P pilus assembly protein porin PapC-like protein</fullName>
    </submittedName>
</protein>
<dbReference type="InterPro" id="IPR032636">
    <property type="entry name" value="Pilus_assem_E-set-like_dom"/>
</dbReference>
<accession>A9L066</accession>
<feature type="domain" description="Pilus assembly protein E-set like" evidence="2">
    <location>
        <begin position="271"/>
        <end position="330"/>
    </location>
</feature>
<dbReference type="AlphaFoldDB" id="A9L066"/>
<evidence type="ECO:0000259" key="2">
    <source>
        <dbReference type="Pfam" id="PF16967"/>
    </source>
</evidence>
<dbReference type="KEGG" id="sbn:Sbal195_0617"/>